<comment type="subcellular location">
    <subcellularLocation>
        <location evidence="10">Cytoplasm</location>
    </subcellularLocation>
    <subcellularLocation>
        <location evidence="10">Nucleus</location>
    </subcellularLocation>
</comment>
<dbReference type="GO" id="GO:0004298">
    <property type="term" value="F:threonine-type endopeptidase activity"/>
    <property type="evidence" value="ECO:0007669"/>
    <property type="project" value="UniProtKB-KW"/>
</dbReference>
<evidence type="ECO:0000256" key="6">
    <source>
        <dbReference type="ARBA" id="ARBA00022942"/>
    </source>
</evidence>
<comment type="function">
    <text evidence="10">Component of the proteasome, a multicatalytic proteinase complex which is characterized by its ability to cleave peptides with Arg, Phe, Tyr, Leu, and Glu adjacent to the leaving group at neutral or slightly basic pH. The proteasome has an ATP-dependent proteolytic activity.</text>
</comment>
<keyword evidence="12" id="KW-1185">Reference proteome</keyword>
<evidence type="ECO:0000313" key="12">
    <source>
        <dbReference type="Proteomes" id="UP000274922"/>
    </source>
</evidence>
<dbReference type="GO" id="GO:0051603">
    <property type="term" value="P:proteolysis involved in protein catabolic process"/>
    <property type="evidence" value="ECO:0007669"/>
    <property type="project" value="InterPro"/>
</dbReference>
<evidence type="ECO:0000256" key="2">
    <source>
        <dbReference type="ARBA" id="ARBA00022490"/>
    </source>
</evidence>
<dbReference type="PANTHER" id="PTHR32194">
    <property type="entry name" value="METALLOPROTEASE TLDD"/>
    <property type="match status" value="1"/>
</dbReference>
<comment type="catalytic activity">
    <reaction evidence="1">
        <text>Cleavage of peptide bonds with very broad specificity.</text>
        <dbReference type="EC" id="3.4.25.1"/>
    </reaction>
</comment>
<dbReference type="FunFam" id="3.60.20.10:FF:000051">
    <property type="entry name" value="Proteasome subunit beta"/>
    <property type="match status" value="1"/>
</dbReference>
<dbReference type="PROSITE" id="PS00854">
    <property type="entry name" value="PROTEASOME_BETA_1"/>
    <property type="match status" value="1"/>
</dbReference>
<keyword evidence="4" id="KW-0888">Threonine protease</keyword>
<dbReference type="PROSITE" id="PS51476">
    <property type="entry name" value="PROTEASOME_BETA_2"/>
    <property type="match status" value="1"/>
</dbReference>
<dbReference type="PANTHER" id="PTHR32194:SF3">
    <property type="entry name" value="PROTEASOME SUBUNIT BETA"/>
    <property type="match status" value="1"/>
</dbReference>
<dbReference type="AlphaFoldDB" id="A0A4P9X3S8"/>
<dbReference type="Proteomes" id="UP000274922">
    <property type="component" value="Unassembled WGS sequence"/>
</dbReference>
<dbReference type="PRINTS" id="PR00141">
    <property type="entry name" value="PROTEASOME"/>
</dbReference>
<evidence type="ECO:0000256" key="4">
    <source>
        <dbReference type="ARBA" id="ARBA00022698"/>
    </source>
</evidence>
<dbReference type="Pfam" id="PF00227">
    <property type="entry name" value="Proteasome"/>
    <property type="match status" value="1"/>
</dbReference>
<evidence type="ECO:0000313" key="11">
    <source>
        <dbReference type="EMBL" id="RKO99697.1"/>
    </source>
</evidence>
<evidence type="ECO:0000256" key="9">
    <source>
        <dbReference type="PIRSR" id="PIRSR600243-1"/>
    </source>
</evidence>
<evidence type="ECO:0000256" key="5">
    <source>
        <dbReference type="ARBA" id="ARBA00022801"/>
    </source>
</evidence>
<gene>
    <name evidence="11" type="ORF">CXG81DRAFT_27561</name>
</gene>
<dbReference type="InterPro" id="IPR023333">
    <property type="entry name" value="Proteasome_suB-type"/>
</dbReference>
<keyword evidence="2 10" id="KW-0963">Cytoplasm</keyword>
<dbReference type="Gene3D" id="3.60.20.10">
    <property type="entry name" value="Glutamine Phosphoribosylpyrophosphate, subunit 1, domain 1"/>
    <property type="match status" value="1"/>
</dbReference>
<keyword evidence="5" id="KW-0378">Hydrolase</keyword>
<dbReference type="GO" id="GO:0005634">
    <property type="term" value="C:nucleus"/>
    <property type="evidence" value="ECO:0007669"/>
    <property type="project" value="UniProtKB-SubCell"/>
</dbReference>
<dbReference type="InterPro" id="IPR000243">
    <property type="entry name" value="Pept_T1A_subB"/>
</dbReference>
<keyword evidence="6 10" id="KW-0647">Proteasome</keyword>
<keyword evidence="3" id="KW-0645">Protease</keyword>
<dbReference type="InterPro" id="IPR001353">
    <property type="entry name" value="Proteasome_sua/b"/>
</dbReference>
<organism evidence="11 12">
    <name type="scientific">Caulochytrium protostelioides</name>
    <dbReference type="NCBI Taxonomy" id="1555241"/>
    <lineage>
        <taxon>Eukaryota</taxon>
        <taxon>Fungi</taxon>
        <taxon>Fungi incertae sedis</taxon>
        <taxon>Chytridiomycota</taxon>
        <taxon>Chytridiomycota incertae sedis</taxon>
        <taxon>Chytridiomycetes</taxon>
        <taxon>Caulochytriales</taxon>
        <taxon>Caulochytriaceae</taxon>
        <taxon>Caulochytrium</taxon>
    </lineage>
</organism>
<comment type="subunit">
    <text evidence="10">Component of the proteasome complex.</text>
</comment>
<keyword evidence="8 10" id="KW-0539">Nucleus</keyword>
<reference evidence="12" key="1">
    <citation type="journal article" date="2018" name="Nat. Microbiol.">
        <title>Leveraging single-cell genomics to expand the fungal tree of life.</title>
        <authorList>
            <person name="Ahrendt S.R."/>
            <person name="Quandt C.A."/>
            <person name="Ciobanu D."/>
            <person name="Clum A."/>
            <person name="Salamov A."/>
            <person name="Andreopoulos B."/>
            <person name="Cheng J.F."/>
            <person name="Woyke T."/>
            <person name="Pelin A."/>
            <person name="Henrissat B."/>
            <person name="Reynolds N.K."/>
            <person name="Benny G.L."/>
            <person name="Smith M.E."/>
            <person name="James T.Y."/>
            <person name="Grigoriev I.V."/>
        </authorList>
    </citation>
    <scope>NUCLEOTIDE SEQUENCE [LARGE SCALE GENOMIC DNA]</scope>
    <source>
        <strain evidence="12">ATCC 52028</strain>
    </source>
</reference>
<dbReference type="STRING" id="1555241.A0A4P9X3S8"/>
<evidence type="ECO:0000256" key="7">
    <source>
        <dbReference type="ARBA" id="ARBA00023145"/>
    </source>
</evidence>
<evidence type="ECO:0000256" key="1">
    <source>
        <dbReference type="ARBA" id="ARBA00001198"/>
    </source>
</evidence>
<evidence type="ECO:0000256" key="8">
    <source>
        <dbReference type="ARBA" id="ARBA00023242"/>
    </source>
</evidence>
<evidence type="ECO:0000256" key="10">
    <source>
        <dbReference type="RuleBase" id="RU004203"/>
    </source>
</evidence>
<dbReference type="GO" id="GO:0005737">
    <property type="term" value="C:cytoplasm"/>
    <property type="evidence" value="ECO:0007669"/>
    <property type="project" value="UniProtKB-SubCell"/>
</dbReference>
<dbReference type="InterPro" id="IPR016050">
    <property type="entry name" value="Proteasome_bsu_CS"/>
</dbReference>
<dbReference type="SUPFAM" id="SSF56235">
    <property type="entry name" value="N-terminal nucleophile aminohydrolases (Ntn hydrolases)"/>
    <property type="match status" value="1"/>
</dbReference>
<dbReference type="InterPro" id="IPR029055">
    <property type="entry name" value="Ntn_hydrolases_N"/>
</dbReference>
<keyword evidence="7" id="KW-0865">Zymogen</keyword>
<comment type="similarity">
    <text evidence="10">Belongs to the peptidase T1B family.</text>
</comment>
<dbReference type="EMBL" id="ML014264">
    <property type="protein sequence ID" value="RKO99697.1"/>
    <property type="molecule type" value="Genomic_DNA"/>
</dbReference>
<accession>A0A4P9X3S8</accession>
<protein>
    <recommendedName>
        <fullName evidence="10">Proteasome subunit beta</fullName>
    </recommendedName>
</protein>
<proteinExistence type="inferred from homology"/>
<dbReference type="CDD" id="cd03761">
    <property type="entry name" value="proteasome_beta_type_5"/>
    <property type="match status" value="1"/>
</dbReference>
<feature type="active site" description="Nucleophile" evidence="9">
    <location>
        <position position="56"/>
    </location>
</feature>
<evidence type="ECO:0000256" key="3">
    <source>
        <dbReference type="ARBA" id="ARBA00022670"/>
    </source>
</evidence>
<sequence length="266" mass="29454">MLDLAQVHQVRRDHEDAAADDAFLDPLQSKVPAFVIPNVAHTSVDAKNRIDIQHGTTTLAFKFQGGIVLAVDSRASGGSWIASQTVKKVVEINPHLLGTVAGGAADCFYWERQLGRECRLYELRNKRRISVAGASKLLNNMVYGYKGTGLSMGTMIMGWDAGKGPALFYVDSDGQRVAHELFSVGSGSTYAYGILDAGYRYDLSVDEAIDLARRAIYHATYRDAYSGGSVRVYHVREEGWRHISTTDVMELHYMYAQETKPDLKKV</sequence>
<dbReference type="OrthoDB" id="37597at2759"/>
<dbReference type="GO" id="GO:0019774">
    <property type="term" value="C:proteasome core complex, beta-subunit complex"/>
    <property type="evidence" value="ECO:0007669"/>
    <property type="project" value="UniProtKB-ARBA"/>
</dbReference>
<name>A0A4P9X3S8_9FUNG</name>